<evidence type="ECO:0000313" key="2">
    <source>
        <dbReference type="EMBL" id="MBB3917613.1"/>
    </source>
</evidence>
<dbReference type="Proteomes" id="UP000545490">
    <property type="component" value="Unassembled WGS sequence"/>
</dbReference>
<dbReference type="InterPro" id="IPR000639">
    <property type="entry name" value="Epox_hydrolase-like"/>
</dbReference>
<sequence>MQAIQTADVPHLGGSQIGYRFGAEYNPALPTLVLVNSFTTSSELYRAQFSDEALMSKVNLLAIEPYGHGVTRTRSEQFTYWDSAIANLQVLEKLGIDSAFVLGTSQGGWIAVRMAILAPGKIKGIIPLGTSLDYESAASRELDCWFADDFCNPLILDLTQPVGPDWVPSDEYCDGLAESGLGVNVSDEARAFWAKKLRENYKGDEGRRRIRMCAINLRDRDGLHGRLDYVECPVLWLHGTEDLVYSIANARKEIAGFTNSKSAELKVVEGGNHFLSATNPAEVNAHTIEFISKWS</sequence>
<evidence type="ECO:0000259" key="1">
    <source>
        <dbReference type="Pfam" id="PF00561"/>
    </source>
</evidence>
<dbReference type="AlphaFoldDB" id="A0A7W6FKR6"/>
<comment type="caution">
    <text evidence="2">The sequence shown here is derived from an EMBL/GenBank/DDBJ whole genome shotgun (WGS) entry which is preliminary data.</text>
</comment>
<dbReference type="SUPFAM" id="SSF53474">
    <property type="entry name" value="alpha/beta-Hydrolases"/>
    <property type="match status" value="1"/>
</dbReference>
<dbReference type="InterPro" id="IPR029058">
    <property type="entry name" value="AB_hydrolase_fold"/>
</dbReference>
<dbReference type="Pfam" id="PF00561">
    <property type="entry name" value="Abhydrolase_1"/>
    <property type="match status" value="1"/>
</dbReference>
<dbReference type="InterPro" id="IPR050266">
    <property type="entry name" value="AB_hydrolase_sf"/>
</dbReference>
<dbReference type="Gene3D" id="3.40.50.1820">
    <property type="entry name" value="alpha/beta hydrolase"/>
    <property type="match status" value="1"/>
</dbReference>
<dbReference type="PANTHER" id="PTHR43798">
    <property type="entry name" value="MONOACYLGLYCEROL LIPASE"/>
    <property type="match status" value="1"/>
</dbReference>
<dbReference type="RefSeq" id="WP_183604930.1">
    <property type="nucleotide sequence ID" value="NZ_JACIDG010000014.1"/>
</dbReference>
<accession>A0A7W6FKR6</accession>
<proteinExistence type="predicted"/>
<dbReference type="EMBL" id="JACIDG010000014">
    <property type="protein sequence ID" value="MBB3917613.1"/>
    <property type="molecule type" value="Genomic_DNA"/>
</dbReference>
<dbReference type="GO" id="GO:0047372">
    <property type="term" value="F:monoacylglycerol lipase activity"/>
    <property type="evidence" value="ECO:0007669"/>
    <property type="project" value="TreeGrafter"/>
</dbReference>
<name>A0A7W6FKR6_9HYPH</name>
<dbReference type="InterPro" id="IPR000073">
    <property type="entry name" value="AB_hydrolase_1"/>
</dbReference>
<feature type="domain" description="AB hydrolase-1" evidence="1">
    <location>
        <begin position="30"/>
        <end position="280"/>
    </location>
</feature>
<gene>
    <name evidence="2" type="ORF">GGQ65_004932</name>
</gene>
<dbReference type="PRINTS" id="PR00412">
    <property type="entry name" value="EPOXHYDRLASE"/>
</dbReference>
<dbReference type="PANTHER" id="PTHR43798:SF33">
    <property type="entry name" value="HYDROLASE, PUTATIVE (AFU_ORTHOLOGUE AFUA_2G14860)-RELATED"/>
    <property type="match status" value="1"/>
</dbReference>
<reference evidence="2 3" key="1">
    <citation type="submission" date="2020-08" db="EMBL/GenBank/DDBJ databases">
        <title>Genomic Encyclopedia of Type Strains, Phase IV (KMG-IV): sequencing the most valuable type-strain genomes for metagenomic binning, comparative biology and taxonomic classification.</title>
        <authorList>
            <person name="Goeker M."/>
        </authorList>
    </citation>
    <scope>NUCLEOTIDE SEQUENCE [LARGE SCALE GENOMIC DNA]</scope>
    <source>
        <strain evidence="2 3">DSM 19331</strain>
    </source>
</reference>
<evidence type="ECO:0000313" key="3">
    <source>
        <dbReference type="Proteomes" id="UP000545490"/>
    </source>
</evidence>
<dbReference type="GO" id="GO:0046464">
    <property type="term" value="P:acylglycerol catabolic process"/>
    <property type="evidence" value="ECO:0007669"/>
    <property type="project" value="TreeGrafter"/>
</dbReference>
<dbReference type="GO" id="GO:0016020">
    <property type="term" value="C:membrane"/>
    <property type="evidence" value="ECO:0007669"/>
    <property type="project" value="TreeGrafter"/>
</dbReference>
<protein>
    <submittedName>
        <fullName evidence="2">Pimeloyl-ACP methyl ester carboxylesterase</fullName>
    </submittedName>
</protein>
<organism evidence="2 3">
    <name type="scientific">Rhizobium fabae</name>
    <dbReference type="NCBI Taxonomy" id="573179"/>
    <lineage>
        <taxon>Bacteria</taxon>
        <taxon>Pseudomonadati</taxon>
        <taxon>Pseudomonadota</taxon>
        <taxon>Alphaproteobacteria</taxon>
        <taxon>Hyphomicrobiales</taxon>
        <taxon>Rhizobiaceae</taxon>
        <taxon>Rhizobium/Agrobacterium group</taxon>
        <taxon>Rhizobium</taxon>
    </lineage>
</organism>